<keyword evidence="3" id="KW-1185">Reference proteome</keyword>
<sequence>MRDYLAENQELRANLELARAALIRQQTEFEEERAKATQRETLLRGQVDLATIRGTQVAKLAVSRQQQLRTCDQKSQIDFDQERAQWIRERGRLREEIESVSTQERRAREMVAFRDQQIRGWDQTCKSLRSKVHRLADHTAQMGLDYQEMNHEQF</sequence>
<keyword evidence="1" id="KW-0175">Coiled coil</keyword>
<evidence type="ECO:0000313" key="2">
    <source>
        <dbReference type="EMBL" id="KAG5587772.1"/>
    </source>
</evidence>
<dbReference type="AlphaFoldDB" id="A0A9J5XKH0"/>
<accession>A0A9J5XKH0</accession>
<dbReference type="Proteomes" id="UP000824120">
    <property type="component" value="Chromosome 9"/>
</dbReference>
<evidence type="ECO:0000313" key="3">
    <source>
        <dbReference type="Proteomes" id="UP000824120"/>
    </source>
</evidence>
<protein>
    <submittedName>
        <fullName evidence="2">Uncharacterized protein</fullName>
    </submittedName>
</protein>
<evidence type="ECO:0000256" key="1">
    <source>
        <dbReference type="SAM" id="Coils"/>
    </source>
</evidence>
<proteinExistence type="predicted"/>
<dbReference type="EMBL" id="JACXVP010000009">
    <property type="protein sequence ID" value="KAG5587772.1"/>
    <property type="molecule type" value="Genomic_DNA"/>
</dbReference>
<feature type="coiled-coil region" evidence="1">
    <location>
        <begin position="1"/>
        <end position="39"/>
    </location>
</feature>
<comment type="caution">
    <text evidence="2">The sequence shown here is derived from an EMBL/GenBank/DDBJ whole genome shotgun (WGS) entry which is preliminary data.</text>
</comment>
<organism evidence="2 3">
    <name type="scientific">Solanum commersonii</name>
    <name type="common">Commerson's wild potato</name>
    <name type="synonym">Commerson's nightshade</name>
    <dbReference type="NCBI Taxonomy" id="4109"/>
    <lineage>
        <taxon>Eukaryota</taxon>
        <taxon>Viridiplantae</taxon>
        <taxon>Streptophyta</taxon>
        <taxon>Embryophyta</taxon>
        <taxon>Tracheophyta</taxon>
        <taxon>Spermatophyta</taxon>
        <taxon>Magnoliopsida</taxon>
        <taxon>eudicotyledons</taxon>
        <taxon>Gunneridae</taxon>
        <taxon>Pentapetalae</taxon>
        <taxon>asterids</taxon>
        <taxon>lamiids</taxon>
        <taxon>Solanales</taxon>
        <taxon>Solanaceae</taxon>
        <taxon>Solanoideae</taxon>
        <taxon>Solaneae</taxon>
        <taxon>Solanum</taxon>
    </lineage>
</organism>
<gene>
    <name evidence="2" type="ORF">H5410_048206</name>
</gene>
<name>A0A9J5XKH0_SOLCO</name>
<reference evidence="2 3" key="1">
    <citation type="submission" date="2020-09" db="EMBL/GenBank/DDBJ databases">
        <title>De no assembly of potato wild relative species, Solanum commersonii.</title>
        <authorList>
            <person name="Cho K."/>
        </authorList>
    </citation>
    <scope>NUCLEOTIDE SEQUENCE [LARGE SCALE GENOMIC DNA]</scope>
    <source>
        <strain evidence="2">LZ3.2</strain>
        <tissue evidence="2">Leaf</tissue>
    </source>
</reference>